<dbReference type="GO" id="GO:0000725">
    <property type="term" value="P:recombinational repair"/>
    <property type="evidence" value="ECO:0007669"/>
    <property type="project" value="TreeGrafter"/>
</dbReference>
<dbReference type="GO" id="GO:0005829">
    <property type="term" value="C:cytosol"/>
    <property type="evidence" value="ECO:0007669"/>
    <property type="project" value="TreeGrafter"/>
</dbReference>
<dbReference type="GO" id="GO:0003677">
    <property type="term" value="F:DNA binding"/>
    <property type="evidence" value="ECO:0007669"/>
    <property type="project" value="InterPro"/>
</dbReference>
<dbReference type="Proteomes" id="UP000528460">
    <property type="component" value="Unassembled WGS sequence"/>
</dbReference>
<dbReference type="AlphaFoldDB" id="A0A7Y4K296"/>
<keyword evidence="1" id="KW-0547">Nucleotide-binding</keyword>
<reference evidence="6 7" key="1">
    <citation type="submission" date="2020-05" db="EMBL/GenBank/DDBJ databases">
        <authorList>
            <person name="Whitworth D."/>
        </authorList>
    </citation>
    <scope>NUCLEOTIDE SEQUENCE [LARGE SCALE GENOMIC DNA]</scope>
    <source>
        <strain evidence="6 7">CA046A</strain>
    </source>
</reference>
<comment type="caution">
    <text evidence="6">The sequence shown here is derived from an EMBL/GenBank/DDBJ whole genome shotgun (WGS) entry which is preliminary data.</text>
</comment>
<keyword evidence="4" id="KW-0067">ATP-binding</keyword>
<evidence type="ECO:0000259" key="5">
    <source>
        <dbReference type="Pfam" id="PF13361"/>
    </source>
</evidence>
<evidence type="ECO:0000313" key="7">
    <source>
        <dbReference type="Proteomes" id="UP000528460"/>
    </source>
</evidence>
<dbReference type="Gene3D" id="3.40.50.300">
    <property type="entry name" value="P-loop containing nucleotide triphosphate hydrolases"/>
    <property type="match status" value="1"/>
</dbReference>
<sequence length="148" mass="16354">GRTGRVTVFVLGRYRADRGAMPSDWKTAFGSTMDVEFLTAHRSKGREADYVILPGMINRSFPSLRADDPVLSLAMPDGDTYPLSEERRLFYVALTRARRSVAMFTLQGKHSPFLDELVKDGAVEVTAISGAAIHDERCPVCKVGVFVD</sequence>
<organism evidence="6 7">
    <name type="scientific">Corallococcus exercitus</name>
    <dbReference type="NCBI Taxonomy" id="2316736"/>
    <lineage>
        <taxon>Bacteria</taxon>
        <taxon>Pseudomonadati</taxon>
        <taxon>Myxococcota</taxon>
        <taxon>Myxococcia</taxon>
        <taxon>Myxococcales</taxon>
        <taxon>Cystobacterineae</taxon>
        <taxon>Myxococcaceae</taxon>
        <taxon>Corallococcus</taxon>
    </lineage>
</organism>
<feature type="non-terminal residue" evidence="6">
    <location>
        <position position="148"/>
    </location>
</feature>
<protein>
    <submittedName>
        <fullName evidence="6">Helicase IV</fullName>
    </submittedName>
</protein>
<dbReference type="Pfam" id="PF13361">
    <property type="entry name" value="UvrD_C"/>
    <property type="match status" value="1"/>
</dbReference>
<feature type="domain" description="UvrD-like helicase C-terminal" evidence="5">
    <location>
        <begin position="33"/>
        <end position="103"/>
    </location>
</feature>
<dbReference type="PANTHER" id="PTHR11070:SF63">
    <property type="entry name" value="DNA HELICASE IV"/>
    <property type="match status" value="1"/>
</dbReference>
<accession>A0A7Y4K296</accession>
<dbReference type="InterPro" id="IPR000212">
    <property type="entry name" value="DNA_helicase_UvrD/REP"/>
</dbReference>
<evidence type="ECO:0000256" key="4">
    <source>
        <dbReference type="ARBA" id="ARBA00022840"/>
    </source>
</evidence>
<keyword evidence="2" id="KW-0378">Hydrolase</keyword>
<proteinExistence type="predicted"/>
<dbReference type="GO" id="GO:0016787">
    <property type="term" value="F:hydrolase activity"/>
    <property type="evidence" value="ECO:0007669"/>
    <property type="project" value="UniProtKB-KW"/>
</dbReference>
<evidence type="ECO:0000256" key="1">
    <source>
        <dbReference type="ARBA" id="ARBA00022741"/>
    </source>
</evidence>
<evidence type="ECO:0000313" key="6">
    <source>
        <dbReference type="EMBL" id="NOK15375.1"/>
    </source>
</evidence>
<dbReference type="InterPro" id="IPR014017">
    <property type="entry name" value="DNA_helicase_UvrD-like_C"/>
</dbReference>
<dbReference type="GO" id="GO:0043138">
    <property type="term" value="F:3'-5' DNA helicase activity"/>
    <property type="evidence" value="ECO:0007669"/>
    <property type="project" value="TreeGrafter"/>
</dbReference>
<dbReference type="SUPFAM" id="SSF52540">
    <property type="entry name" value="P-loop containing nucleoside triphosphate hydrolases"/>
    <property type="match status" value="1"/>
</dbReference>
<keyword evidence="3 6" id="KW-0347">Helicase</keyword>
<name>A0A7Y4K296_9BACT</name>
<feature type="non-terminal residue" evidence="6">
    <location>
        <position position="1"/>
    </location>
</feature>
<gene>
    <name evidence="6" type="ORF">HNS30_40885</name>
</gene>
<evidence type="ECO:0000256" key="3">
    <source>
        <dbReference type="ARBA" id="ARBA00022806"/>
    </source>
</evidence>
<evidence type="ECO:0000256" key="2">
    <source>
        <dbReference type="ARBA" id="ARBA00022801"/>
    </source>
</evidence>
<dbReference type="PANTHER" id="PTHR11070">
    <property type="entry name" value="UVRD / RECB / PCRA DNA HELICASE FAMILY MEMBER"/>
    <property type="match status" value="1"/>
</dbReference>
<dbReference type="InterPro" id="IPR027417">
    <property type="entry name" value="P-loop_NTPase"/>
</dbReference>
<dbReference type="EMBL" id="JABFJW010000814">
    <property type="protein sequence ID" value="NOK15375.1"/>
    <property type="molecule type" value="Genomic_DNA"/>
</dbReference>
<dbReference type="GO" id="GO:0005524">
    <property type="term" value="F:ATP binding"/>
    <property type="evidence" value="ECO:0007669"/>
    <property type="project" value="UniProtKB-KW"/>
</dbReference>